<comment type="caution">
    <text evidence="1">The sequence shown here is derived from an EMBL/GenBank/DDBJ whole genome shotgun (WGS) entry which is preliminary data.</text>
</comment>
<dbReference type="EMBL" id="AJMU01000075">
    <property type="protein sequence ID" value="EIG23665.1"/>
    <property type="molecule type" value="Genomic_DNA"/>
</dbReference>
<dbReference type="eggNOG" id="COG0286">
    <property type="taxonomic scope" value="Bacteria"/>
</dbReference>
<evidence type="ECO:0000313" key="1">
    <source>
        <dbReference type="EMBL" id="EIG23665.1"/>
    </source>
</evidence>
<gene>
    <name evidence="1" type="ORF">HMPREF1054_1881</name>
</gene>
<reference evidence="1 2" key="1">
    <citation type="submission" date="2012-04" db="EMBL/GenBank/DDBJ databases">
        <authorList>
            <person name="Harkins D.M."/>
            <person name="Madupu R."/>
            <person name="Durkin A.S."/>
            <person name="Torralba M."/>
            <person name="Methe B."/>
            <person name="Sutton G.G."/>
            <person name="Nelson K.E."/>
        </authorList>
    </citation>
    <scope>NUCLEOTIDE SEQUENCE [LARGE SCALE GENOMIC DNA]</scope>
    <source>
        <strain evidence="1 2">HK411</strain>
    </source>
</reference>
<name>I2NCV4_9PAST</name>
<organism evidence="1 2">
    <name type="scientific">Haemophilus paraphrohaemolyticus HK411</name>
    <dbReference type="NCBI Taxonomy" id="1095743"/>
    <lineage>
        <taxon>Bacteria</taxon>
        <taxon>Pseudomonadati</taxon>
        <taxon>Pseudomonadota</taxon>
        <taxon>Gammaproteobacteria</taxon>
        <taxon>Pasteurellales</taxon>
        <taxon>Pasteurellaceae</taxon>
        <taxon>Haemophilus</taxon>
    </lineage>
</organism>
<sequence>MLTLKKNTQHTTKKVYELVPIQDFSKPWTDKELYEKYPLTQAEIEYIESMVRPMTNE</sequence>
<dbReference type="AlphaFoldDB" id="I2NCV4"/>
<dbReference type="PATRIC" id="fig|1095743.3.peg.1849"/>
<protein>
    <submittedName>
        <fullName evidence="1">Uncharacterized protein</fullName>
    </submittedName>
</protein>
<proteinExistence type="predicted"/>
<dbReference type="Proteomes" id="UP000003345">
    <property type="component" value="Unassembled WGS sequence"/>
</dbReference>
<evidence type="ECO:0000313" key="2">
    <source>
        <dbReference type="Proteomes" id="UP000003345"/>
    </source>
</evidence>
<accession>I2NCV4</accession>